<evidence type="ECO:0000256" key="2">
    <source>
        <dbReference type="ARBA" id="ARBA00022490"/>
    </source>
</evidence>
<keyword evidence="2 8" id="KW-0963">Cytoplasm</keyword>
<keyword evidence="6 8" id="KW-0067">ATP-binding</keyword>
<dbReference type="Pfam" id="PF11734">
    <property type="entry name" value="TilS_C"/>
    <property type="match status" value="1"/>
</dbReference>
<dbReference type="PANTHER" id="PTHR43033">
    <property type="entry name" value="TRNA(ILE)-LYSIDINE SYNTHASE-RELATED"/>
    <property type="match status" value="1"/>
</dbReference>
<dbReference type="Pfam" id="PF01171">
    <property type="entry name" value="ATP_bind_3"/>
    <property type="match status" value="1"/>
</dbReference>
<dbReference type="SUPFAM" id="SSF56037">
    <property type="entry name" value="PheT/TilS domain"/>
    <property type="match status" value="1"/>
</dbReference>
<keyword evidence="5 8" id="KW-0547">Nucleotide-binding</keyword>
<evidence type="ECO:0000256" key="7">
    <source>
        <dbReference type="ARBA" id="ARBA00048539"/>
    </source>
</evidence>
<dbReference type="SMART" id="SM00977">
    <property type="entry name" value="TilS_C"/>
    <property type="match status" value="1"/>
</dbReference>
<evidence type="ECO:0000313" key="11">
    <source>
        <dbReference type="Proteomes" id="UP000199729"/>
    </source>
</evidence>
<dbReference type="EC" id="6.3.4.19" evidence="8"/>
<comment type="similarity">
    <text evidence="8">Belongs to the tRNA(Ile)-lysidine synthase family.</text>
</comment>
<dbReference type="InterPro" id="IPR011063">
    <property type="entry name" value="TilS/TtcA_N"/>
</dbReference>
<evidence type="ECO:0000256" key="1">
    <source>
        <dbReference type="ARBA" id="ARBA00004496"/>
    </source>
</evidence>
<name>A0A221KGN3_VITFI</name>
<evidence type="ECO:0000256" key="3">
    <source>
        <dbReference type="ARBA" id="ARBA00022598"/>
    </source>
</evidence>
<feature type="binding site" evidence="8">
    <location>
        <begin position="7"/>
        <end position="12"/>
    </location>
    <ligand>
        <name>ATP</name>
        <dbReference type="ChEBI" id="CHEBI:30616"/>
    </ligand>
</feature>
<evidence type="ECO:0000256" key="5">
    <source>
        <dbReference type="ARBA" id="ARBA00022741"/>
    </source>
</evidence>
<dbReference type="Proteomes" id="UP000199729">
    <property type="component" value="Chromosome"/>
</dbReference>
<comment type="domain">
    <text evidence="8">The N-terminal region contains the highly conserved SGGXDS motif, predicted to be a P-loop motif involved in ATP binding.</text>
</comment>
<dbReference type="Gene3D" id="3.40.50.620">
    <property type="entry name" value="HUPs"/>
    <property type="match status" value="1"/>
</dbReference>
<evidence type="ECO:0000256" key="6">
    <source>
        <dbReference type="ARBA" id="ARBA00022840"/>
    </source>
</evidence>
<evidence type="ECO:0000256" key="8">
    <source>
        <dbReference type="HAMAP-Rule" id="MF_01161"/>
    </source>
</evidence>
<dbReference type="RefSeq" id="WP_198301425.1">
    <property type="nucleotide sequence ID" value="NZ_CP022423.1"/>
</dbReference>
<keyword evidence="4 8" id="KW-0819">tRNA processing</keyword>
<dbReference type="GO" id="GO:0006400">
    <property type="term" value="P:tRNA modification"/>
    <property type="evidence" value="ECO:0007669"/>
    <property type="project" value="UniProtKB-UniRule"/>
</dbReference>
<comment type="function">
    <text evidence="8">Ligates lysine onto the cytidine present at position 34 of the AUA codon-specific tRNA(Ile) that contains the anticodon CAU, in an ATP-dependent manner. Cytidine is converted to lysidine, thus changing the amino acid specificity of the tRNA from methionine to isoleucine.</text>
</comment>
<evidence type="ECO:0000259" key="9">
    <source>
        <dbReference type="SMART" id="SM00977"/>
    </source>
</evidence>
<dbReference type="NCBIfam" id="TIGR02432">
    <property type="entry name" value="lysidine_TilS_N"/>
    <property type="match status" value="1"/>
</dbReference>
<accession>A0A221KGN3</accession>
<feature type="domain" description="Lysidine-tRNA(Ile) synthetase C-terminal" evidence="9">
    <location>
        <begin position="355"/>
        <end position="431"/>
    </location>
</feature>
<evidence type="ECO:0000313" key="10">
    <source>
        <dbReference type="EMBL" id="ASM77970.1"/>
    </source>
</evidence>
<keyword evidence="11" id="KW-1185">Reference proteome</keyword>
<dbReference type="PANTHER" id="PTHR43033:SF1">
    <property type="entry name" value="TRNA(ILE)-LYSIDINE SYNTHASE-RELATED"/>
    <property type="match status" value="1"/>
</dbReference>
<sequence>MLAVAVSGGLDSTALLHALSRQARDLGASVVALHVDHGLQAVSAEWGRRIRRQCQRWGAAGLPVSARVHRVTQVPPTGASIEAWARKVRYAALAQMARDVGATHVWLAHHRRDQAETFLLQALRGAGSAGLAAMPTALWRDGLCWLRPWLHQPREAIAAYAARWRLSWVEDATNTDTRFDRNRLRCDLWPTLLAGFPHAETALGQSARQSARAAALMQEVGAQDLARLHMPDGGLDVAGWQTLSAARRYAVLRAWCQTLGHPVPDSLLERLLLELPTARSGHRWPDGAGGASLRLYRGTLRRWEDVPPADLPSGEVGLRLPYPGPGRHALPAWGGVLTVRAVSQGGIAAHWLTHAVLITRQGGESFQFEPHSTARSLKKQYQARAIPAWQRHGPLLCAGPAQGGGVLFAPGLGVDARVRAANGEPQWLPEWLPDATR</sequence>
<dbReference type="Gene3D" id="1.20.59.20">
    <property type="match status" value="1"/>
</dbReference>
<evidence type="ECO:0000256" key="4">
    <source>
        <dbReference type="ARBA" id="ARBA00022694"/>
    </source>
</evidence>
<organism evidence="10 11">
    <name type="scientific">Vitreoscilla filiformis</name>
    <dbReference type="NCBI Taxonomy" id="63"/>
    <lineage>
        <taxon>Bacteria</taxon>
        <taxon>Pseudomonadati</taxon>
        <taxon>Pseudomonadota</taxon>
        <taxon>Betaproteobacteria</taxon>
        <taxon>Neisseriales</taxon>
        <taxon>Neisseriaceae</taxon>
        <taxon>Vitreoscilla</taxon>
    </lineage>
</organism>
<dbReference type="SUPFAM" id="SSF52402">
    <property type="entry name" value="Adenine nucleotide alpha hydrolases-like"/>
    <property type="match status" value="1"/>
</dbReference>
<dbReference type="InterPro" id="IPR012094">
    <property type="entry name" value="tRNA_Ile_lys_synt"/>
</dbReference>
<dbReference type="GO" id="GO:0032267">
    <property type="term" value="F:tRNA(Ile)-lysidine synthase activity"/>
    <property type="evidence" value="ECO:0007669"/>
    <property type="project" value="UniProtKB-EC"/>
</dbReference>
<comment type="catalytic activity">
    <reaction evidence="7 8">
        <text>cytidine(34) in tRNA(Ile2) + L-lysine + ATP = lysidine(34) in tRNA(Ile2) + AMP + diphosphate + H(+)</text>
        <dbReference type="Rhea" id="RHEA:43744"/>
        <dbReference type="Rhea" id="RHEA-COMP:10625"/>
        <dbReference type="Rhea" id="RHEA-COMP:10670"/>
        <dbReference type="ChEBI" id="CHEBI:15378"/>
        <dbReference type="ChEBI" id="CHEBI:30616"/>
        <dbReference type="ChEBI" id="CHEBI:32551"/>
        <dbReference type="ChEBI" id="CHEBI:33019"/>
        <dbReference type="ChEBI" id="CHEBI:82748"/>
        <dbReference type="ChEBI" id="CHEBI:83665"/>
        <dbReference type="ChEBI" id="CHEBI:456215"/>
        <dbReference type="EC" id="6.3.4.19"/>
    </reaction>
</comment>
<dbReference type="CDD" id="cd01992">
    <property type="entry name" value="TilS_N"/>
    <property type="match status" value="1"/>
</dbReference>
<proteinExistence type="inferred from homology"/>
<dbReference type="Pfam" id="PF09179">
    <property type="entry name" value="TilS"/>
    <property type="match status" value="1"/>
</dbReference>
<dbReference type="InterPro" id="IPR012796">
    <property type="entry name" value="Lysidine-tRNA-synth_C"/>
</dbReference>
<dbReference type="HAMAP" id="MF_01161">
    <property type="entry name" value="tRNA_Ile_lys_synt"/>
    <property type="match status" value="1"/>
</dbReference>
<gene>
    <name evidence="8" type="primary">tilS</name>
    <name evidence="10" type="ORF">VITFI_CDS2192</name>
</gene>
<dbReference type="GO" id="GO:0005524">
    <property type="term" value="F:ATP binding"/>
    <property type="evidence" value="ECO:0007669"/>
    <property type="project" value="UniProtKB-UniRule"/>
</dbReference>
<dbReference type="SUPFAM" id="SSF82829">
    <property type="entry name" value="MesJ substrate recognition domain-like"/>
    <property type="match status" value="1"/>
</dbReference>
<comment type="subcellular location">
    <subcellularLocation>
        <location evidence="1 8">Cytoplasm</location>
    </subcellularLocation>
</comment>
<dbReference type="AlphaFoldDB" id="A0A221KGN3"/>
<dbReference type="GO" id="GO:0005737">
    <property type="term" value="C:cytoplasm"/>
    <property type="evidence" value="ECO:0007669"/>
    <property type="project" value="UniProtKB-SubCell"/>
</dbReference>
<dbReference type="EMBL" id="CP022423">
    <property type="protein sequence ID" value="ASM77970.1"/>
    <property type="molecule type" value="Genomic_DNA"/>
</dbReference>
<protein>
    <recommendedName>
        <fullName evidence="8">tRNA(Ile)-lysidine synthase</fullName>
        <ecNumber evidence="8">6.3.4.19</ecNumber>
    </recommendedName>
    <alternativeName>
        <fullName evidence="8">tRNA(Ile)-2-lysyl-cytidine synthase</fullName>
    </alternativeName>
    <alternativeName>
        <fullName evidence="8">tRNA(Ile)-lysidine synthetase</fullName>
    </alternativeName>
</protein>
<dbReference type="InterPro" id="IPR014729">
    <property type="entry name" value="Rossmann-like_a/b/a_fold"/>
</dbReference>
<dbReference type="InterPro" id="IPR015262">
    <property type="entry name" value="tRNA_Ile_lys_synt_subst-bd"/>
</dbReference>
<dbReference type="KEGG" id="vff:VITFI_CDS2192"/>
<reference evidence="10 11" key="1">
    <citation type="submission" date="2017-07" db="EMBL/GenBank/DDBJ databases">
        <title>Complete Genome Sequence of the cosmetic ferment Vitreoscilla filiformis (ATCC15551).</title>
        <authorList>
            <person name="Contreras S."/>
            <person name="Sagory-Zalkind P."/>
            <person name="Blanquart H."/>
            <person name="Iltis A."/>
            <person name="Morand S.C."/>
        </authorList>
    </citation>
    <scope>NUCLEOTIDE SEQUENCE [LARGE SCALE GENOMIC DNA]</scope>
    <source>
        <strain evidence="10 11">ATCC 15551</strain>
    </source>
</reference>
<dbReference type="InterPro" id="IPR012795">
    <property type="entry name" value="tRNA_Ile_lys_synt_N"/>
</dbReference>
<keyword evidence="3 8" id="KW-0436">Ligase</keyword>